<feature type="compositionally biased region" description="Low complexity" evidence="1">
    <location>
        <begin position="84"/>
        <end position="98"/>
    </location>
</feature>
<sequence length="189" mass="19397">MHPSLKYIILACISAFLCIAISTAAPIPANCSADLNNIGNSIGNNNGSNNASASTDPGSGFNNGNNVIGSNDGSNNGNGGGTTSGANNGNNNIGSNLGSGNGNFDTGSHNGENNGNANGPAFIDSCNSLTLVLISSLYSRSDHVVLDLLYIQVQRYRVEIRHQLHAQLSAVSKYSRLIITSKTSTDAAP</sequence>
<feature type="non-terminal residue" evidence="3">
    <location>
        <position position="1"/>
    </location>
</feature>
<name>A0A9N9GT56_9GLOM</name>
<evidence type="ECO:0000313" key="3">
    <source>
        <dbReference type="EMBL" id="CAG8627973.1"/>
    </source>
</evidence>
<reference evidence="3" key="1">
    <citation type="submission" date="2021-06" db="EMBL/GenBank/DDBJ databases">
        <authorList>
            <person name="Kallberg Y."/>
            <person name="Tangrot J."/>
            <person name="Rosling A."/>
        </authorList>
    </citation>
    <scope>NUCLEOTIDE SEQUENCE</scope>
    <source>
        <strain evidence="3">FL130A</strain>
    </source>
</reference>
<feature type="region of interest" description="Disordered" evidence="1">
    <location>
        <begin position="49"/>
        <end position="113"/>
    </location>
</feature>
<keyword evidence="4" id="KW-1185">Reference proteome</keyword>
<keyword evidence="2" id="KW-0732">Signal</keyword>
<feature type="chain" id="PRO_5040299307" evidence="2">
    <location>
        <begin position="25"/>
        <end position="189"/>
    </location>
</feature>
<feature type="compositionally biased region" description="Low complexity" evidence="1">
    <location>
        <begin position="49"/>
        <end position="75"/>
    </location>
</feature>
<gene>
    <name evidence="3" type="ORF">ALEPTO_LOCUS9243</name>
</gene>
<dbReference type="Proteomes" id="UP000789508">
    <property type="component" value="Unassembled WGS sequence"/>
</dbReference>
<evidence type="ECO:0000313" key="4">
    <source>
        <dbReference type="Proteomes" id="UP000789508"/>
    </source>
</evidence>
<dbReference type="AlphaFoldDB" id="A0A9N9GT56"/>
<evidence type="ECO:0000256" key="1">
    <source>
        <dbReference type="SAM" id="MobiDB-lite"/>
    </source>
</evidence>
<organism evidence="3 4">
    <name type="scientific">Ambispora leptoticha</name>
    <dbReference type="NCBI Taxonomy" id="144679"/>
    <lineage>
        <taxon>Eukaryota</taxon>
        <taxon>Fungi</taxon>
        <taxon>Fungi incertae sedis</taxon>
        <taxon>Mucoromycota</taxon>
        <taxon>Glomeromycotina</taxon>
        <taxon>Glomeromycetes</taxon>
        <taxon>Archaeosporales</taxon>
        <taxon>Ambisporaceae</taxon>
        <taxon>Ambispora</taxon>
    </lineage>
</organism>
<proteinExistence type="predicted"/>
<accession>A0A9N9GT56</accession>
<protein>
    <submittedName>
        <fullName evidence="3">5870_t:CDS:1</fullName>
    </submittedName>
</protein>
<evidence type="ECO:0000256" key="2">
    <source>
        <dbReference type="SAM" id="SignalP"/>
    </source>
</evidence>
<feature type="signal peptide" evidence="2">
    <location>
        <begin position="1"/>
        <end position="24"/>
    </location>
</feature>
<dbReference type="EMBL" id="CAJVPS010006680">
    <property type="protein sequence ID" value="CAG8627973.1"/>
    <property type="molecule type" value="Genomic_DNA"/>
</dbReference>
<comment type="caution">
    <text evidence="3">The sequence shown here is derived from an EMBL/GenBank/DDBJ whole genome shotgun (WGS) entry which is preliminary data.</text>
</comment>